<proteinExistence type="inferred from homology"/>
<dbReference type="PANTHER" id="PTHR43133">
    <property type="entry name" value="RNA POLYMERASE ECF-TYPE SIGMA FACTO"/>
    <property type="match status" value="1"/>
</dbReference>
<keyword evidence="4" id="KW-0238">DNA-binding</keyword>
<gene>
    <name evidence="9" type="ORF">NE398_01785</name>
</gene>
<comment type="caution">
    <text evidence="9">The sequence shown here is derived from an EMBL/GenBank/DDBJ whole genome shotgun (WGS) entry which is preliminary data.</text>
</comment>
<feature type="domain" description="RNA polymerase sigma-70 region 2" evidence="7">
    <location>
        <begin position="20"/>
        <end position="86"/>
    </location>
</feature>
<evidence type="ECO:0000256" key="3">
    <source>
        <dbReference type="ARBA" id="ARBA00023082"/>
    </source>
</evidence>
<dbReference type="Gene3D" id="1.10.1740.10">
    <property type="match status" value="1"/>
</dbReference>
<keyword evidence="3" id="KW-0731">Sigma factor</keyword>
<reference evidence="9" key="1">
    <citation type="submission" date="2022-05" db="EMBL/GenBank/DDBJ databases">
        <title>Draft genome sequence of Clostridium tertium strain CP3 isolated from Peru.</title>
        <authorList>
            <person name="Hurtado R."/>
            <person name="Lima L."/>
            <person name="Sousa T."/>
            <person name="Jaiswal A.K."/>
            <person name="Tiwari S."/>
            <person name="Maturrano L."/>
            <person name="Brenig B."/>
            <person name="Azevedo V."/>
        </authorList>
    </citation>
    <scope>NUCLEOTIDE SEQUENCE</scope>
    <source>
        <strain evidence="9">CP3</strain>
    </source>
</reference>
<dbReference type="GeneID" id="93042187"/>
<keyword evidence="2" id="KW-0805">Transcription regulation</keyword>
<name>A0A9X4AYK3_9CLOT</name>
<dbReference type="GO" id="GO:0016987">
    <property type="term" value="F:sigma factor activity"/>
    <property type="evidence" value="ECO:0007669"/>
    <property type="project" value="UniProtKB-KW"/>
</dbReference>
<keyword evidence="6" id="KW-0175">Coiled coil</keyword>
<evidence type="ECO:0000313" key="9">
    <source>
        <dbReference type="EMBL" id="MDC4238899.1"/>
    </source>
</evidence>
<dbReference type="InterPro" id="IPR036388">
    <property type="entry name" value="WH-like_DNA-bd_sf"/>
</dbReference>
<evidence type="ECO:0000256" key="4">
    <source>
        <dbReference type="ARBA" id="ARBA00023125"/>
    </source>
</evidence>
<dbReference type="SUPFAM" id="SSF88659">
    <property type="entry name" value="Sigma3 and sigma4 domains of RNA polymerase sigma factors"/>
    <property type="match status" value="1"/>
</dbReference>
<evidence type="ECO:0000256" key="5">
    <source>
        <dbReference type="ARBA" id="ARBA00023163"/>
    </source>
</evidence>
<feature type="coiled-coil region" evidence="6">
    <location>
        <begin position="78"/>
        <end position="107"/>
    </location>
</feature>
<evidence type="ECO:0000256" key="6">
    <source>
        <dbReference type="SAM" id="Coils"/>
    </source>
</evidence>
<dbReference type="GO" id="GO:0003677">
    <property type="term" value="F:DNA binding"/>
    <property type="evidence" value="ECO:0007669"/>
    <property type="project" value="UniProtKB-KW"/>
</dbReference>
<dbReference type="Pfam" id="PF04542">
    <property type="entry name" value="Sigma70_r2"/>
    <property type="match status" value="1"/>
</dbReference>
<accession>A0A9X4AYK3</accession>
<keyword evidence="5" id="KW-0804">Transcription</keyword>
<evidence type="ECO:0000313" key="10">
    <source>
        <dbReference type="Proteomes" id="UP001141183"/>
    </source>
</evidence>
<organism evidence="9 10">
    <name type="scientific">Clostridium tertium</name>
    <dbReference type="NCBI Taxonomy" id="1559"/>
    <lineage>
        <taxon>Bacteria</taxon>
        <taxon>Bacillati</taxon>
        <taxon>Bacillota</taxon>
        <taxon>Clostridia</taxon>
        <taxon>Eubacteriales</taxon>
        <taxon>Clostridiaceae</taxon>
        <taxon>Clostridium</taxon>
    </lineage>
</organism>
<dbReference type="SUPFAM" id="SSF88946">
    <property type="entry name" value="Sigma2 domain of RNA polymerase sigma factors"/>
    <property type="match status" value="1"/>
</dbReference>
<keyword evidence="10" id="KW-1185">Reference proteome</keyword>
<evidence type="ECO:0000256" key="2">
    <source>
        <dbReference type="ARBA" id="ARBA00023015"/>
    </source>
</evidence>
<dbReference type="Proteomes" id="UP001141183">
    <property type="component" value="Unassembled WGS sequence"/>
</dbReference>
<dbReference type="InterPro" id="IPR014284">
    <property type="entry name" value="RNA_pol_sigma-70_dom"/>
</dbReference>
<dbReference type="PANTHER" id="PTHR43133:SF51">
    <property type="entry name" value="RNA POLYMERASE SIGMA FACTOR"/>
    <property type="match status" value="1"/>
</dbReference>
<dbReference type="RefSeq" id="WP_209738408.1">
    <property type="nucleotide sequence ID" value="NZ_BAAACM010000002.1"/>
</dbReference>
<dbReference type="InterPro" id="IPR007627">
    <property type="entry name" value="RNA_pol_sigma70_r2"/>
</dbReference>
<dbReference type="InterPro" id="IPR013324">
    <property type="entry name" value="RNA_pol_sigma_r3/r4-like"/>
</dbReference>
<dbReference type="InterPro" id="IPR039425">
    <property type="entry name" value="RNA_pol_sigma-70-like"/>
</dbReference>
<sequence>MELEVKKAINGDKEALLKLIMSEKDNYYKLAYVYMKNEHDALDILQEMIVVLYKEIPKLKKLDSFYSWSKTILVNLCKKELSKRKKYEEVNLENMTAENAFNKSENKIYLKSLIENLNDNQKEVIRLRYYLDYTYEEISEIMEIPLGTVKSRINKGINKIRKIIGGDINDGFR</sequence>
<comment type="similarity">
    <text evidence="1">Belongs to the sigma-70 factor family. ECF subfamily.</text>
</comment>
<protein>
    <submittedName>
        <fullName evidence="9">RNA polymerase sigma factor</fullName>
    </submittedName>
</protein>
<dbReference type="Pfam" id="PF04545">
    <property type="entry name" value="Sigma70_r4"/>
    <property type="match status" value="1"/>
</dbReference>
<evidence type="ECO:0000256" key="1">
    <source>
        <dbReference type="ARBA" id="ARBA00010641"/>
    </source>
</evidence>
<dbReference type="EMBL" id="JAMRYU010000001">
    <property type="protein sequence ID" value="MDC4238899.1"/>
    <property type="molecule type" value="Genomic_DNA"/>
</dbReference>
<evidence type="ECO:0000259" key="8">
    <source>
        <dbReference type="Pfam" id="PF04545"/>
    </source>
</evidence>
<dbReference type="NCBIfam" id="TIGR02937">
    <property type="entry name" value="sigma70-ECF"/>
    <property type="match status" value="1"/>
</dbReference>
<dbReference type="InterPro" id="IPR007630">
    <property type="entry name" value="RNA_pol_sigma70_r4"/>
</dbReference>
<dbReference type="AlphaFoldDB" id="A0A9X4AYK3"/>
<evidence type="ECO:0000259" key="7">
    <source>
        <dbReference type="Pfam" id="PF04542"/>
    </source>
</evidence>
<dbReference type="CDD" id="cd06171">
    <property type="entry name" value="Sigma70_r4"/>
    <property type="match status" value="1"/>
</dbReference>
<dbReference type="Gene3D" id="1.10.10.10">
    <property type="entry name" value="Winged helix-like DNA-binding domain superfamily/Winged helix DNA-binding domain"/>
    <property type="match status" value="1"/>
</dbReference>
<dbReference type="GO" id="GO:0006352">
    <property type="term" value="P:DNA-templated transcription initiation"/>
    <property type="evidence" value="ECO:0007669"/>
    <property type="project" value="InterPro"/>
</dbReference>
<feature type="domain" description="RNA polymerase sigma-70 region 4" evidence="8">
    <location>
        <begin position="114"/>
        <end position="162"/>
    </location>
</feature>
<dbReference type="InterPro" id="IPR013325">
    <property type="entry name" value="RNA_pol_sigma_r2"/>
</dbReference>